<evidence type="ECO:0000313" key="7">
    <source>
        <dbReference type="Proteomes" id="UP001196873"/>
    </source>
</evidence>
<evidence type="ECO:0000256" key="4">
    <source>
        <dbReference type="SAM" id="SignalP"/>
    </source>
</evidence>
<name>A0AAW4NJW5_9BACT</name>
<dbReference type="GO" id="GO:0046872">
    <property type="term" value="F:metal ion binding"/>
    <property type="evidence" value="ECO:0007669"/>
    <property type="project" value="UniProtKB-KW"/>
</dbReference>
<feature type="chain" id="PRO_5043487262" evidence="4">
    <location>
        <begin position="24"/>
        <end position="1057"/>
    </location>
</feature>
<dbReference type="Pfam" id="PF16738">
    <property type="entry name" value="CBM26"/>
    <property type="match status" value="2"/>
</dbReference>
<dbReference type="Pfam" id="PF00128">
    <property type="entry name" value="Alpha-amylase"/>
    <property type="match status" value="1"/>
</dbReference>
<dbReference type="PANTHER" id="PTHR10357:SF215">
    <property type="entry name" value="ALPHA-AMYLASE 1"/>
    <property type="match status" value="1"/>
</dbReference>
<evidence type="ECO:0000259" key="5">
    <source>
        <dbReference type="SMART" id="SM00642"/>
    </source>
</evidence>
<dbReference type="AlphaFoldDB" id="A0AAW4NJW5"/>
<gene>
    <name evidence="6" type="ORF">KZY68_03595</name>
</gene>
<dbReference type="GO" id="GO:0005975">
    <property type="term" value="P:carbohydrate metabolic process"/>
    <property type="evidence" value="ECO:0007669"/>
    <property type="project" value="InterPro"/>
</dbReference>
<organism evidence="6 7">
    <name type="scientific">Segatella salivae</name>
    <dbReference type="NCBI Taxonomy" id="228604"/>
    <lineage>
        <taxon>Bacteria</taxon>
        <taxon>Pseudomonadati</taxon>
        <taxon>Bacteroidota</taxon>
        <taxon>Bacteroidia</taxon>
        <taxon>Bacteroidales</taxon>
        <taxon>Prevotellaceae</taxon>
        <taxon>Segatella</taxon>
    </lineage>
</organism>
<dbReference type="SMART" id="SM00642">
    <property type="entry name" value="Aamy"/>
    <property type="match status" value="1"/>
</dbReference>
<feature type="domain" description="Glycosyl hydrolase family 13 catalytic" evidence="5">
    <location>
        <begin position="43"/>
        <end position="576"/>
    </location>
</feature>
<dbReference type="EMBL" id="JAHXRF010000004">
    <property type="protein sequence ID" value="MBW4865121.1"/>
    <property type="molecule type" value="Genomic_DNA"/>
</dbReference>
<evidence type="ECO:0000256" key="3">
    <source>
        <dbReference type="ARBA" id="ARBA00022729"/>
    </source>
</evidence>
<evidence type="ECO:0000313" key="6">
    <source>
        <dbReference type="EMBL" id="MBW4865121.1"/>
    </source>
</evidence>
<dbReference type="Proteomes" id="UP001196873">
    <property type="component" value="Unassembled WGS sequence"/>
</dbReference>
<protein>
    <submittedName>
        <fullName evidence="6">Starch-binding protein</fullName>
    </submittedName>
</protein>
<reference evidence="6" key="1">
    <citation type="submission" date="2021-07" db="EMBL/GenBank/DDBJ databases">
        <title>Genomic diversity and antimicrobial resistance of Prevotella spp. isolated from chronic lung disease airways.</title>
        <authorList>
            <person name="Webb K.A."/>
            <person name="Olagoke O.S."/>
            <person name="Baird T."/>
            <person name="Neill J."/>
            <person name="Pham A."/>
            <person name="Wells T.J."/>
            <person name="Ramsay K.A."/>
            <person name="Bell S.C."/>
            <person name="Sarovich D.S."/>
            <person name="Price E.P."/>
        </authorList>
    </citation>
    <scope>NUCLEOTIDE SEQUENCE</scope>
    <source>
        <strain evidence="6">SCHI0047.S.3</strain>
    </source>
</reference>
<comment type="cofactor">
    <cofactor evidence="1">
        <name>Ca(2+)</name>
        <dbReference type="ChEBI" id="CHEBI:29108"/>
    </cofactor>
</comment>
<evidence type="ECO:0000256" key="1">
    <source>
        <dbReference type="ARBA" id="ARBA00001913"/>
    </source>
</evidence>
<proteinExistence type="predicted"/>
<accession>A0AAW4NJW5</accession>
<dbReference type="CDD" id="cd11339">
    <property type="entry name" value="AmyAc_bac_CMD_like_2"/>
    <property type="match status" value="1"/>
</dbReference>
<keyword evidence="2" id="KW-0479">Metal-binding</keyword>
<feature type="signal peptide" evidence="4">
    <location>
        <begin position="1"/>
        <end position="23"/>
    </location>
</feature>
<keyword evidence="3 4" id="KW-0732">Signal</keyword>
<dbReference type="PANTHER" id="PTHR10357">
    <property type="entry name" value="ALPHA-AMYLASE FAMILY MEMBER"/>
    <property type="match status" value="1"/>
</dbReference>
<dbReference type="InterPro" id="IPR006047">
    <property type="entry name" value="GH13_cat_dom"/>
</dbReference>
<comment type="caution">
    <text evidence="6">The sequence shown here is derived from an EMBL/GenBank/DDBJ whole genome shotgun (WGS) entry which is preliminary data.</text>
</comment>
<evidence type="ECO:0000256" key="2">
    <source>
        <dbReference type="ARBA" id="ARBA00022723"/>
    </source>
</evidence>
<dbReference type="InterPro" id="IPR031965">
    <property type="entry name" value="CBM26"/>
</dbReference>
<sequence>MKMNMMRALLLFCAISATLLASADNGVTFSSNRTDFRDESIYFLMTTRFYDGDPSNNVLCWDNQEQQKATKDPCWRGDFKGIIDKLDYIKALGFTSIWITPVVENASGYDYHGYHAMSFERVDSRYQSRIADGATEDVDFQKLIDAAHAKGIKIILDIVLNHTGNFGESFLCPTFTRSTKVTAQGSADYSLSPNLKLLGNDYPQLNPSAQYQRRLALMKNTDGKNHDKNNYWHHFGNFNWDDDTRWWAQIAGDCVDLNTENPAVYNYLVKCYGSFIKMGVDGFRIDTSGHIARLTFNKAFIPQFKALGEQYASKRLLAGQTTPTPFYMFGEVCARYSGPVYRGQSALSPFFYTWASEHGGKTYPWSSDVSEYEGKDFPVGEGLTFSDTNRNSCEAEYTDYKGEPGNAFSSENALLQGNNYHKPDYKEASGFNVIDFPMHWNFGNYASAWTTATGNDRLYNDATWNVVYVDSHDYGPDSDNRYNGGTAAWAENMDVMWLLRGIPCIYYGSEVEFQAGAPCDKGPNGPLANTGRAYYGQNLMGNVSAENFGLFQADGQVKKTLEHPLARHLQALNRIRQAVPALRKGQYSTEGCSSNGGRAWKKRYTSGDVDSYVLVCMNGDATFTGIENGTYKDAVTGDVKTVHDGKLSTSCAGRGNARVYVLGGTFSLGEDGPFLYATSPAQADQSALATDEGTTWVEATPVTHPAVEMTPEGCTFRTETLDIDLKLKDATSGWYRIDNGNKVEIHGDMRITIGSDMRFGDTKTIQWEAKGMQDGEEETTNGEATYKKVDPNSMITVYVHTTSTASPKLYAWTTTNGTTTELNGAWPGKALTNKTRIGTTDWYSFAVEGKEAFNLILNDGNGQTEDILNITQDTYFEYAGGANLHRVSKPSGVQEQPVKPQPKGECAAYFINDRGWNEVYAWVWNGDNVNENYTGGQWPGVVCTPTDQKKDGFTIWKWTYTGQKPLSNNTKIIFNCGTGGNVGTVQTADLDFKCGTHYNSKGQTAFIPEHEMTQQAQPIKVYNLQGYFLWSAGSMEEAVRNAPAGVYIIGGKRTVIK</sequence>